<evidence type="ECO:0000313" key="1">
    <source>
        <dbReference type="EMBL" id="KAH7970334.1"/>
    </source>
</evidence>
<sequence length="131" mass="14695">MTVQCAGSGAVCVLVATKPDPESFLDALGSSANDLLLLSDRTRNPESEAHVRHLEACCCHGALRSWDLLLATVVWESDHAEGCDLYAARCTYLQPRPLFEQHRLIDIGLFGTWLNLRRKMQDCDINHSQWQ</sequence>
<name>A0ACB8DIC5_DERSI</name>
<reference evidence="1" key="1">
    <citation type="submission" date="2020-05" db="EMBL/GenBank/DDBJ databases">
        <title>Large-scale comparative analyses of tick genomes elucidate their genetic diversity and vector capacities.</title>
        <authorList>
            <person name="Jia N."/>
            <person name="Wang J."/>
            <person name="Shi W."/>
            <person name="Du L."/>
            <person name="Sun Y."/>
            <person name="Zhan W."/>
            <person name="Jiang J."/>
            <person name="Wang Q."/>
            <person name="Zhang B."/>
            <person name="Ji P."/>
            <person name="Sakyi L.B."/>
            <person name="Cui X."/>
            <person name="Yuan T."/>
            <person name="Jiang B."/>
            <person name="Yang W."/>
            <person name="Lam T.T.-Y."/>
            <person name="Chang Q."/>
            <person name="Ding S."/>
            <person name="Wang X."/>
            <person name="Zhu J."/>
            <person name="Ruan X."/>
            <person name="Zhao L."/>
            <person name="Wei J."/>
            <person name="Que T."/>
            <person name="Du C."/>
            <person name="Cheng J."/>
            <person name="Dai P."/>
            <person name="Han X."/>
            <person name="Huang E."/>
            <person name="Gao Y."/>
            <person name="Liu J."/>
            <person name="Shao H."/>
            <person name="Ye R."/>
            <person name="Li L."/>
            <person name="Wei W."/>
            <person name="Wang X."/>
            <person name="Wang C."/>
            <person name="Yang T."/>
            <person name="Huo Q."/>
            <person name="Li W."/>
            <person name="Guo W."/>
            <person name="Chen H."/>
            <person name="Zhou L."/>
            <person name="Ni X."/>
            <person name="Tian J."/>
            <person name="Zhou Y."/>
            <person name="Sheng Y."/>
            <person name="Liu T."/>
            <person name="Pan Y."/>
            <person name="Xia L."/>
            <person name="Li J."/>
            <person name="Zhao F."/>
            <person name="Cao W."/>
        </authorList>
    </citation>
    <scope>NUCLEOTIDE SEQUENCE</scope>
    <source>
        <strain evidence="1">Dsil-2018</strain>
    </source>
</reference>
<dbReference type="Proteomes" id="UP000821865">
    <property type="component" value="Chromosome 11"/>
</dbReference>
<evidence type="ECO:0000313" key="2">
    <source>
        <dbReference type="Proteomes" id="UP000821865"/>
    </source>
</evidence>
<protein>
    <submittedName>
        <fullName evidence="1">Uncharacterized protein</fullName>
    </submittedName>
</protein>
<comment type="caution">
    <text evidence="1">The sequence shown here is derived from an EMBL/GenBank/DDBJ whole genome shotgun (WGS) entry which is preliminary data.</text>
</comment>
<organism evidence="1 2">
    <name type="scientific">Dermacentor silvarum</name>
    <name type="common">Tick</name>
    <dbReference type="NCBI Taxonomy" id="543639"/>
    <lineage>
        <taxon>Eukaryota</taxon>
        <taxon>Metazoa</taxon>
        <taxon>Ecdysozoa</taxon>
        <taxon>Arthropoda</taxon>
        <taxon>Chelicerata</taxon>
        <taxon>Arachnida</taxon>
        <taxon>Acari</taxon>
        <taxon>Parasitiformes</taxon>
        <taxon>Ixodida</taxon>
        <taxon>Ixodoidea</taxon>
        <taxon>Ixodidae</taxon>
        <taxon>Rhipicephalinae</taxon>
        <taxon>Dermacentor</taxon>
    </lineage>
</organism>
<accession>A0ACB8DIC5</accession>
<keyword evidence="2" id="KW-1185">Reference proteome</keyword>
<gene>
    <name evidence="1" type="ORF">HPB49_004044</name>
</gene>
<proteinExistence type="predicted"/>
<dbReference type="EMBL" id="CM023480">
    <property type="protein sequence ID" value="KAH7970334.1"/>
    <property type="molecule type" value="Genomic_DNA"/>
</dbReference>